<feature type="region of interest" description="Disordered" evidence="1">
    <location>
        <begin position="34"/>
        <end position="60"/>
    </location>
</feature>
<reference evidence="2" key="1">
    <citation type="submission" date="2024-06" db="EMBL/GenBank/DDBJ databases">
        <authorList>
            <consortium name="consrtm"/>
            <person name="Uemura M."/>
            <person name="Terahara T."/>
        </authorList>
    </citation>
    <scope>NUCLEOTIDE SEQUENCE</scope>
    <source>
        <strain evidence="2">KM77-8</strain>
    </source>
</reference>
<proteinExistence type="predicted"/>
<evidence type="ECO:0000313" key="2">
    <source>
        <dbReference type="EMBL" id="BFO19641.1"/>
    </source>
</evidence>
<sequence>MVAIPEQRQALGAEQLPDGLYREAAVHRYRLSARAVPTPTADRKKSQTVRHGHFLSPPGP</sequence>
<dbReference type="EMBL" id="AP035768">
    <property type="protein sequence ID" value="BFO19641.1"/>
    <property type="molecule type" value="Genomic_DNA"/>
</dbReference>
<dbReference type="AlphaFoldDB" id="A0AAT9HQA3"/>
<reference evidence="2" key="2">
    <citation type="submission" date="2024-07" db="EMBL/GenBank/DDBJ databases">
        <title>Streptomyces haneummycinica sp. nov., a new antibiotic-producing actinobacterium isolated from marine sediment.</title>
        <authorList>
            <person name="Uemura M."/>
            <person name="Hamada M."/>
            <person name="Hirano S."/>
            <person name="Kobayashi K."/>
            <person name="Ohshiro T."/>
            <person name="Kobayashi T."/>
            <person name="Terahara T."/>
        </authorList>
    </citation>
    <scope>NUCLEOTIDE SEQUENCE</scope>
    <source>
        <strain evidence="2">KM77-8</strain>
    </source>
</reference>
<gene>
    <name evidence="2" type="ORF">SHKM778_60290</name>
</gene>
<evidence type="ECO:0000256" key="1">
    <source>
        <dbReference type="SAM" id="MobiDB-lite"/>
    </source>
</evidence>
<protein>
    <submittedName>
        <fullName evidence="2">Uncharacterized protein</fullName>
    </submittedName>
</protein>
<name>A0AAT9HQA3_9ACTN</name>
<organism evidence="2">
    <name type="scientific">Streptomyces haneummycinicus</name>
    <dbReference type="NCBI Taxonomy" id="3074435"/>
    <lineage>
        <taxon>Bacteria</taxon>
        <taxon>Bacillati</taxon>
        <taxon>Actinomycetota</taxon>
        <taxon>Actinomycetes</taxon>
        <taxon>Kitasatosporales</taxon>
        <taxon>Streptomycetaceae</taxon>
        <taxon>Streptomyces</taxon>
    </lineage>
</organism>
<accession>A0AAT9HQA3</accession>